<dbReference type="AlphaFoldDB" id="A0A317E2B4"/>
<dbReference type="RefSeq" id="WP_109906974.1">
    <property type="nucleotide sequence ID" value="NZ_QGLE01000009.1"/>
</dbReference>
<dbReference type="PANTHER" id="PTHR43149">
    <property type="entry name" value="ENOYL-COA HYDRATASE"/>
    <property type="match status" value="1"/>
</dbReference>
<comment type="caution">
    <text evidence="6">The sequence shown here is derived from an EMBL/GenBank/DDBJ whole genome shotgun (WGS) entry which is preliminary data.</text>
</comment>
<dbReference type="PANTHER" id="PTHR43149:SF1">
    <property type="entry name" value="DELTA(3,5)-DELTA(2,4)-DIENOYL-COA ISOMERASE, MITOCHONDRIAL"/>
    <property type="match status" value="1"/>
</dbReference>
<dbReference type="SUPFAM" id="SSF52096">
    <property type="entry name" value="ClpP/crotonase"/>
    <property type="match status" value="1"/>
</dbReference>
<evidence type="ECO:0000256" key="4">
    <source>
        <dbReference type="ARBA" id="ARBA00023098"/>
    </source>
</evidence>
<dbReference type="CDD" id="cd06558">
    <property type="entry name" value="crotonase-like"/>
    <property type="match status" value="1"/>
</dbReference>
<evidence type="ECO:0000313" key="7">
    <source>
        <dbReference type="Proteomes" id="UP000245461"/>
    </source>
</evidence>
<evidence type="ECO:0000313" key="6">
    <source>
        <dbReference type="EMBL" id="PWR20300.1"/>
    </source>
</evidence>
<dbReference type="InterPro" id="IPR001753">
    <property type="entry name" value="Enoyl-CoA_hydra/iso"/>
</dbReference>
<comment type="pathway">
    <text evidence="1">Lipid metabolism; fatty acid beta-oxidation.</text>
</comment>
<organism evidence="6 7">
    <name type="scientific">Zavarzinia aquatilis</name>
    <dbReference type="NCBI Taxonomy" id="2211142"/>
    <lineage>
        <taxon>Bacteria</taxon>
        <taxon>Pseudomonadati</taxon>
        <taxon>Pseudomonadota</taxon>
        <taxon>Alphaproteobacteria</taxon>
        <taxon>Rhodospirillales</taxon>
        <taxon>Zavarziniaceae</taxon>
        <taxon>Zavarzinia</taxon>
    </lineage>
</organism>
<evidence type="ECO:0000256" key="1">
    <source>
        <dbReference type="ARBA" id="ARBA00005005"/>
    </source>
</evidence>
<comment type="similarity">
    <text evidence="2">Belongs to the enoyl-CoA hydratase/isomerase family.</text>
</comment>
<dbReference type="Gene3D" id="3.90.226.10">
    <property type="entry name" value="2-enoyl-CoA Hydratase, Chain A, domain 1"/>
    <property type="match status" value="1"/>
</dbReference>
<dbReference type="InterPro" id="IPR029045">
    <property type="entry name" value="ClpP/crotonase-like_dom_sf"/>
</dbReference>
<evidence type="ECO:0000256" key="5">
    <source>
        <dbReference type="ARBA" id="ARBA00023235"/>
    </source>
</evidence>
<proteinExistence type="inferred from homology"/>
<accession>A0A317E2B4</accession>
<dbReference type="Proteomes" id="UP000245461">
    <property type="component" value="Unassembled WGS sequence"/>
</dbReference>
<dbReference type="EMBL" id="QGLE01000009">
    <property type="protein sequence ID" value="PWR20300.1"/>
    <property type="molecule type" value="Genomic_DNA"/>
</dbReference>
<dbReference type="Pfam" id="PF00378">
    <property type="entry name" value="ECH_1"/>
    <property type="match status" value="1"/>
</dbReference>
<dbReference type="GO" id="GO:0006635">
    <property type="term" value="P:fatty acid beta-oxidation"/>
    <property type="evidence" value="ECO:0007669"/>
    <property type="project" value="UniProtKB-UniPathway"/>
</dbReference>
<keyword evidence="3" id="KW-0276">Fatty acid metabolism</keyword>
<keyword evidence="7" id="KW-1185">Reference proteome</keyword>
<gene>
    <name evidence="6" type="ORF">DKG74_14930</name>
</gene>
<protein>
    <submittedName>
        <fullName evidence="6">Enoyl-CoA hydratase</fullName>
    </submittedName>
</protein>
<dbReference type="Gene3D" id="1.10.12.10">
    <property type="entry name" value="Lyase 2-enoyl-coa Hydratase, Chain A, domain 2"/>
    <property type="match status" value="1"/>
</dbReference>
<dbReference type="UniPathway" id="UPA00659"/>
<keyword evidence="5" id="KW-0413">Isomerase</keyword>
<name>A0A317E2B4_9PROT</name>
<keyword evidence="4" id="KW-0443">Lipid metabolism</keyword>
<sequence>MSHVEKDAGLERRYEGFGLTVEDKGIAVLRLDRPEFRNGLTWPFWRDLGRALRDLDAGGDIRAAIIEAAGPHFSAGMAYDFFRCSERPATMDAGRFSETLRHVVLDLQDAVASLEQVRFPVIAAVQGGCIGAALDLVCAATFRLCSADAYFQAAEVDMGLAPDMGTLQRLQLLVPAGVAADVALTGRALPAAEALHHGLVSAVLPDHGALAGAARDLAARIAAKSPLAVAGIKAGLLFARDHGVAAGLGLSAAWNAGMFVTEDVHRSVVARRERAPAVYGQLNPRPADWLFRDEKP</sequence>
<reference evidence="6 7" key="1">
    <citation type="submission" date="2018-05" db="EMBL/GenBank/DDBJ databases">
        <title>Zavarzinia sp. HR-AS.</title>
        <authorList>
            <person name="Lee Y."/>
            <person name="Jeon C.O."/>
        </authorList>
    </citation>
    <scope>NUCLEOTIDE SEQUENCE [LARGE SCALE GENOMIC DNA]</scope>
    <source>
        <strain evidence="6 7">HR-AS</strain>
    </source>
</reference>
<dbReference type="InterPro" id="IPR045002">
    <property type="entry name" value="Ech1-like"/>
</dbReference>
<evidence type="ECO:0000256" key="2">
    <source>
        <dbReference type="ARBA" id="ARBA00005254"/>
    </source>
</evidence>
<dbReference type="OrthoDB" id="9802898at2"/>
<evidence type="ECO:0000256" key="3">
    <source>
        <dbReference type="ARBA" id="ARBA00022832"/>
    </source>
</evidence>
<dbReference type="GO" id="GO:0051750">
    <property type="term" value="F:delta(3,5)-delta(2,4)-dienoyl-CoA isomerase activity"/>
    <property type="evidence" value="ECO:0007669"/>
    <property type="project" value="TreeGrafter"/>
</dbReference>
<dbReference type="InterPro" id="IPR014748">
    <property type="entry name" value="Enoyl-CoA_hydra_C"/>
</dbReference>